<dbReference type="Gene3D" id="1.20.1250.20">
    <property type="entry name" value="MFS general substrate transporter like domains"/>
    <property type="match status" value="1"/>
</dbReference>
<dbReference type="EMBL" id="GCKF01036132">
    <property type="protein sequence ID" value="JAG96798.1"/>
    <property type="molecule type" value="Transcribed_RNA"/>
</dbReference>
<keyword evidence="3 6" id="KW-1133">Transmembrane helix</keyword>
<feature type="transmembrane region" description="Helical" evidence="6">
    <location>
        <begin position="420"/>
        <end position="439"/>
    </location>
</feature>
<evidence type="ECO:0000256" key="1">
    <source>
        <dbReference type="ARBA" id="ARBA00004141"/>
    </source>
</evidence>
<organism evidence="9">
    <name type="scientific">Araucaria cunninghamii</name>
    <name type="common">Hoop pine</name>
    <name type="synonym">Moreton Bay pine</name>
    <dbReference type="NCBI Taxonomy" id="56994"/>
    <lineage>
        <taxon>Eukaryota</taxon>
        <taxon>Viridiplantae</taxon>
        <taxon>Streptophyta</taxon>
        <taxon>Embryophyta</taxon>
        <taxon>Tracheophyta</taxon>
        <taxon>Spermatophyta</taxon>
        <taxon>Pinopsida</taxon>
        <taxon>Pinidae</taxon>
        <taxon>Conifers II</taxon>
        <taxon>Araucariales</taxon>
        <taxon>Araucariaceae</taxon>
        <taxon>Araucaria</taxon>
    </lineage>
</organism>
<keyword evidence="4 6" id="KW-0472">Membrane</keyword>
<evidence type="ECO:0000256" key="5">
    <source>
        <dbReference type="SAM" id="MobiDB-lite"/>
    </source>
</evidence>
<feature type="transmembrane region" description="Helical" evidence="6">
    <location>
        <begin position="115"/>
        <end position="136"/>
    </location>
</feature>
<feature type="transmembrane region" description="Helical" evidence="6">
    <location>
        <begin position="16"/>
        <end position="36"/>
    </location>
</feature>
<dbReference type="InterPro" id="IPR010658">
    <property type="entry name" value="Nodulin-like"/>
</dbReference>
<feature type="transmembrane region" description="Helical" evidence="6">
    <location>
        <begin position="210"/>
        <end position="230"/>
    </location>
</feature>
<feature type="region of interest" description="Disordered" evidence="5">
    <location>
        <begin position="298"/>
        <end position="330"/>
    </location>
</feature>
<evidence type="ECO:0000313" key="9">
    <source>
        <dbReference type="EMBL" id="JAG96798.1"/>
    </source>
</evidence>
<dbReference type="InterPro" id="IPR036259">
    <property type="entry name" value="MFS_trans_sf"/>
</dbReference>
<feature type="transmembrane region" description="Helical" evidence="6">
    <location>
        <begin position="242"/>
        <end position="260"/>
    </location>
</feature>
<feature type="transmembrane region" description="Helical" evidence="6">
    <location>
        <begin position="381"/>
        <end position="399"/>
    </location>
</feature>
<feature type="domain" description="NFD4 C-terminal" evidence="8">
    <location>
        <begin position="345"/>
        <end position="509"/>
    </location>
</feature>
<evidence type="ECO:0000256" key="3">
    <source>
        <dbReference type="ARBA" id="ARBA00022989"/>
    </source>
</evidence>
<sequence>MESEWNALVRGLRCRWMMAVASFLILSFAGSTYVFGLYSQYIKVTLKYDQKTIDTLAFFKDLGLNVGIVAGLILEFSGPRVVLCIASAMNLCGYLMIWLSVTGRVAKPAEWQMCLYQLIGGSSMTFINTAVIVTCVKNFPMGRGLVIGLLKGFVGLSGAILTQIYLAVKGDDPSFLILLAATLPSVVVIALMGFVRLVDSTREKNEIRNFYVFLGMALLLAGFLMVFILLENRLKPPRTVVRVFAVITVLTIFVPLLVVIRSQLQKTEMNVAFPDVEKSRVEQLDTETSVKHISGSVEMPGVNSQESDPSIDVSESNHKESMEDKKIKSQKKWPVRGEDHTVVQALLSADFWILFVATICGFGSTITAIDNMGQIGKSLRYSPVNVSTFVSLFSIWNFLGRVGSGSISEILVQKYSIPRPSLLCLVLAVTCVGHLLIAFALPGSIYVASIIIGMCFGAQWPLMFAIVSEIFGLRPFAILYNIEQSSSPLGAYLFSVRVAGYLYDKHAKDQHEDHMHGKSSLPLSHAAAPSHTLTQLDEIMCVGKQCFRDTFLIMAAVSIVGCVVAGVLVYRTRQFYKQDIYGKFNTDKDQEDSRLKAQVSTTTTKSNS</sequence>
<protein>
    <submittedName>
        <fullName evidence="9">Uncharacterized protein</fullName>
    </submittedName>
</protein>
<name>A0A0D6R3E6_ARACU</name>
<dbReference type="Pfam" id="PF06813">
    <property type="entry name" value="Nodulin-like"/>
    <property type="match status" value="1"/>
</dbReference>
<feature type="transmembrane region" description="Helical" evidence="6">
    <location>
        <begin position="81"/>
        <end position="103"/>
    </location>
</feature>
<feature type="transmembrane region" description="Helical" evidence="6">
    <location>
        <begin position="351"/>
        <end position="369"/>
    </location>
</feature>
<feature type="transmembrane region" description="Helical" evidence="6">
    <location>
        <begin position="148"/>
        <end position="168"/>
    </location>
</feature>
<dbReference type="PANTHER" id="PTHR21576:SF84">
    <property type="entry name" value="FAMILY PROTEIN, PUTATIVE, EXPRESSED-RELATED"/>
    <property type="match status" value="1"/>
</dbReference>
<dbReference type="InterPro" id="IPR056555">
    <property type="entry name" value="NFD4_C"/>
</dbReference>
<dbReference type="AlphaFoldDB" id="A0A0D6R3E6"/>
<proteinExistence type="predicted"/>
<evidence type="ECO:0000256" key="6">
    <source>
        <dbReference type="SAM" id="Phobius"/>
    </source>
</evidence>
<comment type="subcellular location">
    <subcellularLocation>
        <location evidence="1">Membrane</location>
        <topology evidence="1">Multi-pass membrane protein</topology>
    </subcellularLocation>
</comment>
<dbReference type="SUPFAM" id="SSF103473">
    <property type="entry name" value="MFS general substrate transporter"/>
    <property type="match status" value="1"/>
</dbReference>
<feature type="compositionally biased region" description="Basic and acidic residues" evidence="5">
    <location>
        <begin position="315"/>
        <end position="327"/>
    </location>
</feature>
<feature type="transmembrane region" description="Helical" evidence="6">
    <location>
        <begin position="56"/>
        <end position="74"/>
    </location>
</feature>
<reference evidence="9" key="1">
    <citation type="submission" date="2015-03" db="EMBL/GenBank/DDBJ databases">
        <title>A transcriptome of Araucaria cunninghamii, an australian fine timber species.</title>
        <authorList>
            <person name="Jing Yi C.J.Y."/>
            <person name="Yin San L.Y.S."/>
            <person name="Abdul Karim S.S."/>
            <person name="Wan Azmi N.N."/>
            <person name="Hercus R.R."/>
            <person name="Croft L.L."/>
        </authorList>
    </citation>
    <scope>NUCLEOTIDE SEQUENCE</scope>
    <source>
        <strain evidence="9">MI0301</strain>
        <tissue evidence="9">Leaf</tissue>
    </source>
</reference>
<dbReference type="GO" id="GO:0016020">
    <property type="term" value="C:membrane"/>
    <property type="evidence" value="ECO:0007669"/>
    <property type="project" value="UniProtKB-SubCell"/>
</dbReference>
<accession>A0A0D6R3E6</accession>
<feature type="transmembrane region" description="Helical" evidence="6">
    <location>
        <begin position="550"/>
        <end position="570"/>
    </location>
</feature>
<evidence type="ECO:0000259" key="8">
    <source>
        <dbReference type="Pfam" id="PF23262"/>
    </source>
</evidence>
<dbReference type="Pfam" id="PF23262">
    <property type="entry name" value="NFD4_C"/>
    <property type="match status" value="1"/>
</dbReference>
<keyword evidence="2 6" id="KW-0812">Transmembrane</keyword>
<feature type="transmembrane region" description="Helical" evidence="6">
    <location>
        <begin position="445"/>
        <end position="467"/>
    </location>
</feature>
<evidence type="ECO:0000256" key="4">
    <source>
        <dbReference type="ARBA" id="ARBA00023136"/>
    </source>
</evidence>
<evidence type="ECO:0000259" key="7">
    <source>
        <dbReference type="Pfam" id="PF06813"/>
    </source>
</evidence>
<feature type="transmembrane region" description="Helical" evidence="6">
    <location>
        <begin position="174"/>
        <end position="198"/>
    </location>
</feature>
<dbReference type="PANTHER" id="PTHR21576">
    <property type="entry name" value="UNCHARACTERIZED NODULIN-LIKE PROTEIN"/>
    <property type="match status" value="1"/>
</dbReference>
<feature type="domain" description="Nodulin-like" evidence="7">
    <location>
        <begin position="15"/>
        <end position="260"/>
    </location>
</feature>
<evidence type="ECO:0000256" key="2">
    <source>
        <dbReference type="ARBA" id="ARBA00022692"/>
    </source>
</evidence>
<dbReference type="CDD" id="cd17354">
    <property type="entry name" value="MFS_Mch1p_like"/>
    <property type="match status" value="1"/>
</dbReference>